<dbReference type="EMBL" id="PQIB02000001">
    <property type="protein sequence ID" value="RLN42114.1"/>
    <property type="molecule type" value="Genomic_DNA"/>
</dbReference>
<sequence>MTSILLEVSPGSPATGTEVELTEREALEQRAISELNLDYLRIKHRALAAERHELINGLDELADRFLALPTRLGSGSAEFVRFVDHSTYAGELTGH</sequence>
<protein>
    <submittedName>
        <fullName evidence="2">Uncharacterized protein</fullName>
    </submittedName>
</protein>
<evidence type="ECO:0000313" key="2">
    <source>
        <dbReference type="EMBL" id="RLN42114.1"/>
    </source>
</evidence>
<evidence type="ECO:0000313" key="3">
    <source>
        <dbReference type="Proteomes" id="UP000275267"/>
    </source>
</evidence>
<dbReference type="AlphaFoldDB" id="A0A3L6TTC0"/>
<keyword evidence="3" id="KW-1185">Reference proteome</keyword>
<proteinExistence type="predicted"/>
<evidence type="ECO:0000256" key="1">
    <source>
        <dbReference type="SAM" id="MobiDB-lite"/>
    </source>
</evidence>
<reference evidence="3" key="1">
    <citation type="journal article" date="2019" name="Nat. Commun.">
        <title>The genome of broomcorn millet.</title>
        <authorList>
            <person name="Zou C."/>
            <person name="Miki D."/>
            <person name="Li D."/>
            <person name="Tang Q."/>
            <person name="Xiao L."/>
            <person name="Rajput S."/>
            <person name="Deng P."/>
            <person name="Jia W."/>
            <person name="Huang R."/>
            <person name="Zhang M."/>
            <person name="Sun Y."/>
            <person name="Hu J."/>
            <person name="Fu X."/>
            <person name="Schnable P.S."/>
            <person name="Li F."/>
            <person name="Zhang H."/>
            <person name="Feng B."/>
            <person name="Zhu X."/>
            <person name="Liu R."/>
            <person name="Schnable J.C."/>
            <person name="Zhu J.-K."/>
            <person name="Zhang H."/>
        </authorList>
    </citation>
    <scope>NUCLEOTIDE SEQUENCE [LARGE SCALE GENOMIC DNA]</scope>
</reference>
<gene>
    <name evidence="2" type="ORF">C2845_PM01G24460</name>
</gene>
<feature type="region of interest" description="Disordered" evidence="1">
    <location>
        <begin position="1"/>
        <end position="22"/>
    </location>
</feature>
<organism evidence="2 3">
    <name type="scientific">Panicum miliaceum</name>
    <name type="common">Proso millet</name>
    <name type="synonym">Broomcorn millet</name>
    <dbReference type="NCBI Taxonomy" id="4540"/>
    <lineage>
        <taxon>Eukaryota</taxon>
        <taxon>Viridiplantae</taxon>
        <taxon>Streptophyta</taxon>
        <taxon>Embryophyta</taxon>
        <taxon>Tracheophyta</taxon>
        <taxon>Spermatophyta</taxon>
        <taxon>Magnoliopsida</taxon>
        <taxon>Liliopsida</taxon>
        <taxon>Poales</taxon>
        <taxon>Poaceae</taxon>
        <taxon>PACMAD clade</taxon>
        <taxon>Panicoideae</taxon>
        <taxon>Panicodae</taxon>
        <taxon>Paniceae</taxon>
        <taxon>Panicinae</taxon>
        <taxon>Panicum</taxon>
        <taxon>Panicum sect. Panicum</taxon>
    </lineage>
</organism>
<dbReference type="Proteomes" id="UP000275267">
    <property type="component" value="Unassembled WGS sequence"/>
</dbReference>
<name>A0A3L6TTC0_PANMI</name>
<accession>A0A3L6TTC0</accession>
<comment type="caution">
    <text evidence="2">The sequence shown here is derived from an EMBL/GenBank/DDBJ whole genome shotgun (WGS) entry which is preliminary data.</text>
</comment>